<proteinExistence type="predicted"/>
<evidence type="ECO:0000259" key="2">
    <source>
        <dbReference type="Pfam" id="PF09011"/>
    </source>
</evidence>
<dbReference type="Gene3D" id="1.10.30.10">
    <property type="entry name" value="High mobility group box domain"/>
    <property type="match status" value="1"/>
</dbReference>
<dbReference type="Pfam" id="PF09011">
    <property type="entry name" value="HMG_box_2"/>
    <property type="match status" value="1"/>
</dbReference>
<dbReference type="AlphaFoldDB" id="A0AAD8I9D9"/>
<dbReference type="InterPro" id="IPR009071">
    <property type="entry name" value="HMG_box_dom"/>
</dbReference>
<keyword evidence="4" id="KW-1185">Reference proteome</keyword>
<protein>
    <recommendedName>
        <fullName evidence="2">HMG box domain-containing protein</fullName>
    </recommendedName>
</protein>
<reference evidence="3" key="1">
    <citation type="submission" date="2023-02" db="EMBL/GenBank/DDBJ databases">
        <title>Genome of toxic invasive species Heracleum sosnowskyi carries increased number of genes despite the absence of recent whole-genome duplications.</title>
        <authorList>
            <person name="Schelkunov M."/>
            <person name="Shtratnikova V."/>
            <person name="Makarenko M."/>
            <person name="Klepikova A."/>
            <person name="Omelchenko D."/>
            <person name="Novikova G."/>
            <person name="Obukhova E."/>
            <person name="Bogdanov V."/>
            <person name="Penin A."/>
            <person name="Logacheva M."/>
        </authorList>
    </citation>
    <scope>NUCLEOTIDE SEQUENCE</scope>
    <source>
        <strain evidence="3">Hsosn_3</strain>
        <tissue evidence="3">Leaf</tissue>
    </source>
</reference>
<evidence type="ECO:0000313" key="4">
    <source>
        <dbReference type="Proteomes" id="UP001237642"/>
    </source>
</evidence>
<comment type="caution">
    <text evidence="3">The sequence shown here is derived from an EMBL/GenBank/DDBJ whole genome shotgun (WGS) entry which is preliminary data.</text>
</comment>
<dbReference type="Proteomes" id="UP001237642">
    <property type="component" value="Unassembled WGS sequence"/>
</dbReference>
<accession>A0AAD8I9D9</accession>
<gene>
    <name evidence="3" type="ORF">POM88_027650</name>
</gene>
<evidence type="ECO:0000313" key="3">
    <source>
        <dbReference type="EMBL" id="KAK1380906.1"/>
    </source>
</evidence>
<feature type="compositionally biased region" description="Basic and acidic residues" evidence="1">
    <location>
        <begin position="29"/>
        <end position="44"/>
    </location>
</feature>
<reference evidence="3" key="2">
    <citation type="submission" date="2023-05" db="EMBL/GenBank/DDBJ databases">
        <authorList>
            <person name="Schelkunov M.I."/>
        </authorList>
    </citation>
    <scope>NUCLEOTIDE SEQUENCE</scope>
    <source>
        <strain evidence="3">Hsosn_3</strain>
        <tissue evidence="3">Leaf</tissue>
    </source>
</reference>
<organism evidence="3 4">
    <name type="scientific">Heracleum sosnowskyi</name>
    <dbReference type="NCBI Taxonomy" id="360622"/>
    <lineage>
        <taxon>Eukaryota</taxon>
        <taxon>Viridiplantae</taxon>
        <taxon>Streptophyta</taxon>
        <taxon>Embryophyta</taxon>
        <taxon>Tracheophyta</taxon>
        <taxon>Spermatophyta</taxon>
        <taxon>Magnoliopsida</taxon>
        <taxon>eudicotyledons</taxon>
        <taxon>Gunneridae</taxon>
        <taxon>Pentapetalae</taxon>
        <taxon>asterids</taxon>
        <taxon>campanulids</taxon>
        <taxon>Apiales</taxon>
        <taxon>Apiaceae</taxon>
        <taxon>Apioideae</taxon>
        <taxon>apioid superclade</taxon>
        <taxon>Tordylieae</taxon>
        <taxon>Tordyliinae</taxon>
        <taxon>Heracleum</taxon>
    </lineage>
</organism>
<dbReference type="EMBL" id="JAUIZM010000006">
    <property type="protein sequence ID" value="KAK1380906.1"/>
    <property type="molecule type" value="Genomic_DNA"/>
</dbReference>
<dbReference type="SUPFAM" id="SSF47095">
    <property type="entry name" value="HMG-box"/>
    <property type="match status" value="1"/>
</dbReference>
<dbReference type="InterPro" id="IPR036910">
    <property type="entry name" value="HMG_box_dom_sf"/>
</dbReference>
<sequence>MVTTRSMAGTSKKTDTRLAVKVTRSMEGTSKKTDTKLAEKDKQKAANIASNKAKSGKPKKGTSRRMTVMDEAYFLFIGHYKDEHFKKYPPLPTQRVISKELILAIWKKWMDMSDKDKAPFKKRAKENRANGCVQL</sequence>
<name>A0AAD8I9D9_9APIA</name>
<feature type="region of interest" description="Disordered" evidence="1">
    <location>
        <begin position="24"/>
        <end position="64"/>
    </location>
</feature>
<feature type="domain" description="HMG box" evidence="2">
    <location>
        <begin position="71"/>
        <end position="129"/>
    </location>
</feature>
<evidence type="ECO:0000256" key="1">
    <source>
        <dbReference type="SAM" id="MobiDB-lite"/>
    </source>
</evidence>
<feature type="compositionally biased region" description="Basic residues" evidence="1">
    <location>
        <begin position="54"/>
        <end position="63"/>
    </location>
</feature>